<evidence type="ECO:0000313" key="3">
    <source>
        <dbReference type="Proteomes" id="UP000482800"/>
    </source>
</evidence>
<gene>
    <name evidence="2" type="ORF">Phou_015720</name>
</gene>
<keyword evidence="3" id="KW-1185">Reference proteome</keyword>
<accession>A0A6V8JXE8</accession>
<feature type="domain" description="DUF3885" evidence="1">
    <location>
        <begin position="2"/>
        <end position="95"/>
    </location>
</feature>
<dbReference type="InterPro" id="IPR024976">
    <property type="entry name" value="DUF3885"/>
</dbReference>
<sequence length="98" mass="11276">MQPAATYWTSLCIDDEPDWTSWMHLYVNETPWAVGCLDPLLRHIADDEIGNVLITDVAVRWLYHPYDGGMDIILPTTAERDALRSRHRDWLSTHPSGL</sequence>
<dbReference type="RefSeq" id="WP_246273369.1">
    <property type="nucleotide sequence ID" value="NZ_BAABGO010000080.1"/>
</dbReference>
<protein>
    <recommendedName>
        <fullName evidence="1">DUF3885 domain-containing protein</fullName>
    </recommendedName>
</protein>
<organism evidence="2 3">
    <name type="scientific">Phytohabitans houttuyneae</name>
    <dbReference type="NCBI Taxonomy" id="1076126"/>
    <lineage>
        <taxon>Bacteria</taxon>
        <taxon>Bacillati</taxon>
        <taxon>Actinomycetota</taxon>
        <taxon>Actinomycetes</taxon>
        <taxon>Micromonosporales</taxon>
        <taxon>Micromonosporaceae</taxon>
    </lineage>
</organism>
<dbReference type="AlphaFoldDB" id="A0A6V8JXE8"/>
<dbReference type="Pfam" id="PF13021">
    <property type="entry name" value="DUF3885"/>
    <property type="match status" value="1"/>
</dbReference>
<dbReference type="EMBL" id="BLPF01000001">
    <property type="protein sequence ID" value="GFJ77392.1"/>
    <property type="molecule type" value="Genomic_DNA"/>
</dbReference>
<reference evidence="2 3" key="2">
    <citation type="submission" date="2020-03" db="EMBL/GenBank/DDBJ databases">
        <authorList>
            <person name="Ichikawa N."/>
            <person name="Kimura A."/>
            <person name="Kitahashi Y."/>
            <person name="Uohara A."/>
        </authorList>
    </citation>
    <scope>NUCLEOTIDE SEQUENCE [LARGE SCALE GENOMIC DNA]</scope>
    <source>
        <strain evidence="2 3">NBRC 108639</strain>
    </source>
</reference>
<dbReference type="Proteomes" id="UP000482800">
    <property type="component" value="Unassembled WGS sequence"/>
</dbReference>
<name>A0A6V8JXE8_9ACTN</name>
<reference evidence="2 3" key="1">
    <citation type="submission" date="2020-03" db="EMBL/GenBank/DDBJ databases">
        <title>Whole genome shotgun sequence of Phytohabitans houttuyneae NBRC 108639.</title>
        <authorList>
            <person name="Komaki H."/>
            <person name="Tamura T."/>
        </authorList>
    </citation>
    <scope>NUCLEOTIDE SEQUENCE [LARGE SCALE GENOMIC DNA]</scope>
    <source>
        <strain evidence="2 3">NBRC 108639</strain>
    </source>
</reference>
<evidence type="ECO:0000259" key="1">
    <source>
        <dbReference type="Pfam" id="PF13021"/>
    </source>
</evidence>
<evidence type="ECO:0000313" key="2">
    <source>
        <dbReference type="EMBL" id="GFJ77392.1"/>
    </source>
</evidence>
<comment type="caution">
    <text evidence="2">The sequence shown here is derived from an EMBL/GenBank/DDBJ whole genome shotgun (WGS) entry which is preliminary data.</text>
</comment>
<proteinExistence type="predicted"/>